<keyword evidence="1" id="KW-0472">Membrane</keyword>
<feature type="transmembrane region" description="Helical" evidence="1">
    <location>
        <begin position="118"/>
        <end position="139"/>
    </location>
</feature>
<keyword evidence="1" id="KW-0812">Transmembrane</keyword>
<keyword evidence="3" id="KW-1185">Reference proteome</keyword>
<keyword evidence="1" id="KW-1133">Transmembrane helix</keyword>
<evidence type="ECO:0000256" key="1">
    <source>
        <dbReference type="SAM" id="Phobius"/>
    </source>
</evidence>
<sequence>MGDEAYRSHDGALVLLLIVTGLTAAVWLTIGGIRRLSRTATRRTSPLGASALLAWGAAICVYTWGLILLMLTDDYGQSMACNDSVGHSLIGYEPTFVPLGFGCATDDGRVVEAIIPPAINRLAALFAFCALVLTGLRAIRQKKGTHT</sequence>
<reference evidence="2 3" key="1">
    <citation type="submission" date="2017-05" db="EMBL/GenBank/DDBJ databases">
        <title>Complete genome sequence of Streptomyces sp. SCSIO 03032 revealed the diverse biosynthetic pathways for its bioactive secondary metabolites.</title>
        <authorList>
            <person name="Ma L."/>
            <person name="Zhu Y."/>
            <person name="Zhang W."/>
            <person name="Zhang G."/>
            <person name="Tian X."/>
            <person name="Zhang S."/>
            <person name="Zhang C."/>
        </authorList>
    </citation>
    <scope>NUCLEOTIDE SEQUENCE [LARGE SCALE GENOMIC DNA]</scope>
    <source>
        <strain evidence="2 3">SCSIO 03032</strain>
    </source>
</reference>
<organism evidence="2 3">
    <name type="scientific">Streptomyces marincola</name>
    <dbReference type="NCBI Taxonomy" id="2878388"/>
    <lineage>
        <taxon>Bacteria</taxon>
        <taxon>Bacillati</taxon>
        <taxon>Actinomycetota</taxon>
        <taxon>Actinomycetes</taxon>
        <taxon>Kitasatosporales</taxon>
        <taxon>Streptomycetaceae</taxon>
        <taxon>Streptomyces</taxon>
    </lineage>
</organism>
<feature type="transmembrane region" description="Helical" evidence="1">
    <location>
        <begin position="51"/>
        <end position="71"/>
    </location>
</feature>
<protein>
    <submittedName>
        <fullName evidence="2">Uncharacterized protein</fullName>
    </submittedName>
</protein>
<accession>A0A1W7CWA0</accession>
<feature type="transmembrane region" description="Helical" evidence="1">
    <location>
        <begin position="12"/>
        <end position="30"/>
    </location>
</feature>
<evidence type="ECO:0000313" key="3">
    <source>
        <dbReference type="Proteomes" id="UP000194218"/>
    </source>
</evidence>
<dbReference type="RefSeq" id="WP_086158622.1">
    <property type="nucleotide sequence ID" value="NZ_CP021121.1"/>
</dbReference>
<dbReference type="KEGG" id="smao:CAG99_09500"/>
<name>A0A1W7CWA0_9ACTN</name>
<gene>
    <name evidence="2" type="ORF">CAG99_09500</name>
</gene>
<proteinExistence type="predicted"/>
<dbReference type="AlphaFoldDB" id="A0A1W7CWA0"/>
<dbReference type="Proteomes" id="UP000194218">
    <property type="component" value="Chromosome"/>
</dbReference>
<dbReference type="EMBL" id="CP021121">
    <property type="protein sequence ID" value="ARQ69068.1"/>
    <property type="molecule type" value="Genomic_DNA"/>
</dbReference>
<dbReference type="OrthoDB" id="4223449at2"/>
<evidence type="ECO:0000313" key="2">
    <source>
        <dbReference type="EMBL" id="ARQ69068.1"/>
    </source>
</evidence>